<gene>
    <name evidence="4" type="ORF">BPA01_54760</name>
</gene>
<evidence type="ECO:0000259" key="3">
    <source>
        <dbReference type="PROSITE" id="PS50977"/>
    </source>
</evidence>
<name>A0A4Y3PV13_BREPA</name>
<evidence type="ECO:0000256" key="2">
    <source>
        <dbReference type="PROSITE-ProRule" id="PRU00335"/>
    </source>
</evidence>
<accession>A0A4Y3PV13</accession>
<dbReference type="EMBL" id="BJMH01000067">
    <property type="protein sequence ID" value="GEB35896.1"/>
    <property type="molecule type" value="Genomic_DNA"/>
</dbReference>
<organism evidence="4 5">
    <name type="scientific">Brevibacillus parabrevis</name>
    <dbReference type="NCBI Taxonomy" id="54914"/>
    <lineage>
        <taxon>Bacteria</taxon>
        <taxon>Bacillati</taxon>
        <taxon>Bacillota</taxon>
        <taxon>Bacilli</taxon>
        <taxon>Bacillales</taxon>
        <taxon>Paenibacillaceae</taxon>
        <taxon>Brevibacillus</taxon>
    </lineage>
</organism>
<dbReference type="Gene3D" id="1.10.357.10">
    <property type="entry name" value="Tetracycline Repressor, domain 2"/>
    <property type="match status" value="1"/>
</dbReference>
<evidence type="ECO:0000256" key="1">
    <source>
        <dbReference type="ARBA" id="ARBA00023125"/>
    </source>
</evidence>
<dbReference type="PRINTS" id="PR00455">
    <property type="entry name" value="HTHTETR"/>
</dbReference>
<dbReference type="InterPro" id="IPR050624">
    <property type="entry name" value="HTH-type_Tx_Regulator"/>
</dbReference>
<evidence type="ECO:0000313" key="5">
    <source>
        <dbReference type="Proteomes" id="UP000316882"/>
    </source>
</evidence>
<dbReference type="STRING" id="54914.AV540_20945"/>
<dbReference type="AlphaFoldDB" id="A0A4Y3PV13"/>
<reference evidence="4 5" key="1">
    <citation type="submission" date="2019-06" db="EMBL/GenBank/DDBJ databases">
        <title>Whole genome shotgun sequence of Brevibacillus parabrevis NBRC 12334.</title>
        <authorList>
            <person name="Hosoyama A."/>
            <person name="Uohara A."/>
            <person name="Ohji S."/>
            <person name="Ichikawa N."/>
        </authorList>
    </citation>
    <scope>NUCLEOTIDE SEQUENCE [LARGE SCALE GENOMIC DNA]</scope>
    <source>
        <strain evidence="4 5">NBRC 12334</strain>
    </source>
</reference>
<dbReference type="InterPro" id="IPR009057">
    <property type="entry name" value="Homeodomain-like_sf"/>
</dbReference>
<feature type="DNA-binding region" description="H-T-H motif" evidence="2">
    <location>
        <begin position="25"/>
        <end position="44"/>
    </location>
</feature>
<protein>
    <submittedName>
        <fullName evidence="4">TetR family transcriptional regulator</fullName>
    </submittedName>
</protein>
<dbReference type="PROSITE" id="PS50977">
    <property type="entry name" value="HTH_TETR_2"/>
    <property type="match status" value="1"/>
</dbReference>
<keyword evidence="1 2" id="KW-0238">DNA-binding</keyword>
<dbReference type="GO" id="GO:0003677">
    <property type="term" value="F:DNA binding"/>
    <property type="evidence" value="ECO:0007669"/>
    <property type="project" value="UniProtKB-UniRule"/>
</dbReference>
<proteinExistence type="predicted"/>
<feature type="domain" description="HTH tetR-type" evidence="3">
    <location>
        <begin position="2"/>
        <end position="62"/>
    </location>
</feature>
<dbReference type="InterPro" id="IPR001647">
    <property type="entry name" value="HTH_TetR"/>
</dbReference>
<dbReference type="RefSeq" id="WP_122964836.1">
    <property type="nucleotide sequence ID" value="NZ_BJMH01000067.1"/>
</dbReference>
<dbReference type="PANTHER" id="PTHR43479">
    <property type="entry name" value="ACREF/ENVCD OPERON REPRESSOR-RELATED"/>
    <property type="match status" value="1"/>
</dbReference>
<dbReference type="SUPFAM" id="SSF46689">
    <property type="entry name" value="Homeodomain-like"/>
    <property type="match status" value="1"/>
</dbReference>
<keyword evidence="5" id="KW-1185">Reference proteome</keyword>
<comment type="caution">
    <text evidence="4">The sequence shown here is derived from an EMBL/GenBank/DDBJ whole genome shotgun (WGS) entry which is preliminary data.</text>
</comment>
<sequence length="172" mass="19538">MQYTREDWVRAGLNTLAEAGVEAVRVEAIARKLSISKGSFYHHFADRQDLLNAMIDYWELHATERIISAPEAEQATLEQLLSFVFATERKTEAAMYAWAKQNPELGKRVAGIEKRRIGYVAALYAKKGLSPDEANARAHLAYLVYIGWLVRGELDEPFDIAAPLQHFLKWTT</sequence>
<dbReference type="PANTHER" id="PTHR43479:SF11">
    <property type="entry name" value="ACREF_ENVCD OPERON REPRESSOR-RELATED"/>
    <property type="match status" value="1"/>
</dbReference>
<dbReference type="Proteomes" id="UP000316882">
    <property type="component" value="Unassembled WGS sequence"/>
</dbReference>
<evidence type="ECO:0000313" key="4">
    <source>
        <dbReference type="EMBL" id="GEB35896.1"/>
    </source>
</evidence>
<dbReference type="Pfam" id="PF00440">
    <property type="entry name" value="TetR_N"/>
    <property type="match status" value="1"/>
</dbReference>